<comment type="catalytic activity">
    <reaction evidence="7">
        <text>L-cysteinyl-[prolipoprotein] + a 1,2-diacyl-sn-glycero-3-phospho-(1'-sn-glycerol) = an S-1,2-diacyl-sn-glyceryl-L-cysteinyl-[prolipoprotein] + sn-glycerol 1-phosphate + H(+)</text>
        <dbReference type="Rhea" id="RHEA:56712"/>
        <dbReference type="Rhea" id="RHEA-COMP:14679"/>
        <dbReference type="Rhea" id="RHEA-COMP:14680"/>
        <dbReference type="ChEBI" id="CHEBI:15378"/>
        <dbReference type="ChEBI" id="CHEBI:29950"/>
        <dbReference type="ChEBI" id="CHEBI:57685"/>
        <dbReference type="ChEBI" id="CHEBI:64716"/>
        <dbReference type="ChEBI" id="CHEBI:140658"/>
        <dbReference type="EC" id="2.5.1.145"/>
    </reaction>
</comment>
<feature type="transmembrane region" description="Helical" evidence="7">
    <location>
        <begin position="233"/>
        <end position="255"/>
    </location>
</feature>
<protein>
    <recommendedName>
        <fullName evidence="7">Phosphatidylglycerol--prolipoprotein diacylglyceryl transferase</fullName>
        <ecNumber evidence="7">2.5.1.145</ecNumber>
    </recommendedName>
</protein>
<keyword evidence="5 7" id="KW-1133">Transmembrane helix</keyword>
<dbReference type="RefSeq" id="WP_268210111.1">
    <property type="nucleotide sequence ID" value="NZ_JANSKK010000017.1"/>
</dbReference>
<keyword evidence="6 7" id="KW-0472">Membrane</keyword>
<evidence type="ECO:0000256" key="7">
    <source>
        <dbReference type="HAMAP-Rule" id="MF_01147"/>
    </source>
</evidence>
<feature type="binding site" evidence="7">
    <location>
        <position position="137"/>
    </location>
    <ligand>
        <name>a 1,2-diacyl-sn-glycero-3-phospho-(1'-sn-glycerol)</name>
        <dbReference type="ChEBI" id="CHEBI:64716"/>
    </ligand>
</feature>
<evidence type="ECO:0000256" key="5">
    <source>
        <dbReference type="ARBA" id="ARBA00022989"/>
    </source>
</evidence>
<sequence>MNLTLNYIDPVAFQLGPIAVRWYGIIIACGILLGYFIAQRTLQRVGFDKDVLVDILFWSAIIGFIVARIYFVIFQFPYYAQHPAEIPKIWHGGIAIHGGIIGGFITGIFICKRKNINPFQMGDIAAPSMILAQGIGRWGNFMNHEAHGGPVSRSFLEHLHIPDFIIDNMYINGVYYHPTFLYESIWDVLGFIILLSLRKHLRIGDTFALYLIWYSIGRFFVEGLRTDSLMLTSHIRIAQLMSIVLMVVGIVIIIIRHVKFKPQRFKEAKPLPWPNQRAGER</sequence>
<comment type="subcellular location">
    <subcellularLocation>
        <location evidence="7">Cell membrane</location>
        <topology evidence="7">Multi-pass membrane protein</topology>
    </subcellularLocation>
</comment>
<comment type="pathway">
    <text evidence="7">Protein modification; lipoprotein biosynthesis (diacylglyceryl transfer).</text>
</comment>
<dbReference type="Proteomes" id="UP001081438">
    <property type="component" value="Unassembled WGS sequence"/>
</dbReference>
<feature type="transmembrane region" description="Helical" evidence="7">
    <location>
        <begin position="89"/>
        <end position="111"/>
    </location>
</feature>
<dbReference type="NCBIfam" id="TIGR00544">
    <property type="entry name" value="lgt"/>
    <property type="match status" value="1"/>
</dbReference>
<keyword evidence="2 7" id="KW-1003">Cell membrane</keyword>
<comment type="caution">
    <text evidence="7">Lacks conserved residue(s) required for the propagation of feature annotation.</text>
</comment>
<evidence type="ECO:0000313" key="8">
    <source>
        <dbReference type="EMBL" id="MCY1595400.1"/>
    </source>
</evidence>
<dbReference type="Pfam" id="PF01790">
    <property type="entry name" value="LGT"/>
    <property type="match status" value="1"/>
</dbReference>
<dbReference type="InterPro" id="IPR001640">
    <property type="entry name" value="Lgt"/>
</dbReference>
<accession>A0A9Q4D857</accession>
<dbReference type="PANTHER" id="PTHR30589">
    <property type="entry name" value="PROLIPOPROTEIN DIACYLGLYCERYL TRANSFERASE"/>
    <property type="match status" value="1"/>
</dbReference>
<reference evidence="8" key="1">
    <citation type="journal article" date="2022" name="Int. J. Mol. Sci.">
        <title>Phenotypic and genotypic virulence characterisation of Staphylococcus pettenkoferi strains isolated from human bloodstream and diabetic foot infections.</title>
        <authorList>
            <person name="Magnan C."/>
        </authorList>
    </citation>
    <scope>NUCLEOTIDE SEQUENCE</scope>
    <source>
        <strain evidence="8">NSP020P</strain>
    </source>
</reference>
<feature type="transmembrane region" description="Helical" evidence="7">
    <location>
        <begin position="20"/>
        <end position="39"/>
    </location>
</feature>
<dbReference type="PROSITE" id="PS01311">
    <property type="entry name" value="LGT"/>
    <property type="match status" value="1"/>
</dbReference>
<comment type="similarity">
    <text evidence="1 7">Belongs to the Lgt family.</text>
</comment>
<comment type="caution">
    <text evidence="8">The sequence shown here is derived from an EMBL/GenBank/DDBJ whole genome shotgun (WGS) entry which is preliminary data.</text>
</comment>
<evidence type="ECO:0000256" key="4">
    <source>
        <dbReference type="ARBA" id="ARBA00022692"/>
    </source>
</evidence>
<dbReference type="AlphaFoldDB" id="A0A9Q4D857"/>
<keyword evidence="3 7" id="KW-0808">Transferase</keyword>
<dbReference type="EMBL" id="JANSKX010000032">
    <property type="protein sequence ID" value="MCY1595400.1"/>
    <property type="molecule type" value="Genomic_DNA"/>
</dbReference>
<dbReference type="EC" id="2.5.1.145" evidence="7"/>
<keyword evidence="4 7" id="KW-0812">Transmembrane</keyword>
<dbReference type="PANTHER" id="PTHR30589:SF0">
    <property type="entry name" value="PHOSPHATIDYLGLYCEROL--PROLIPOPROTEIN DIACYLGLYCERYL TRANSFERASE"/>
    <property type="match status" value="1"/>
</dbReference>
<evidence type="ECO:0000256" key="6">
    <source>
        <dbReference type="ARBA" id="ARBA00023136"/>
    </source>
</evidence>
<comment type="function">
    <text evidence="7">Catalyzes the transfer of the diacylglyceryl group from phosphatidylglycerol to the sulfhydryl group of the N-terminal cysteine of a prolipoprotein, the first step in the formation of mature lipoproteins.</text>
</comment>
<evidence type="ECO:0000256" key="2">
    <source>
        <dbReference type="ARBA" id="ARBA00022475"/>
    </source>
</evidence>
<dbReference type="HAMAP" id="MF_01147">
    <property type="entry name" value="Lgt"/>
    <property type="match status" value="1"/>
</dbReference>
<dbReference type="GO" id="GO:0008961">
    <property type="term" value="F:phosphatidylglycerol-prolipoprotein diacylglyceryl transferase activity"/>
    <property type="evidence" value="ECO:0007669"/>
    <property type="project" value="UniProtKB-UniRule"/>
</dbReference>
<organism evidence="8 9">
    <name type="scientific">Staphylococcus pettenkoferi</name>
    <dbReference type="NCBI Taxonomy" id="170573"/>
    <lineage>
        <taxon>Bacteria</taxon>
        <taxon>Bacillati</taxon>
        <taxon>Bacillota</taxon>
        <taxon>Bacilli</taxon>
        <taxon>Bacillales</taxon>
        <taxon>Staphylococcaceae</taxon>
        <taxon>Staphylococcus</taxon>
    </lineage>
</organism>
<gene>
    <name evidence="7 8" type="primary">lgt</name>
    <name evidence="8" type="ORF">NW112_09140</name>
</gene>
<dbReference type="GO" id="GO:0005886">
    <property type="term" value="C:plasma membrane"/>
    <property type="evidence" value="ECO:0007669"/>
    <property type="project" value="UniProtKB-SubCell"/>
</dbReference>
<dbReference type="GO" id="GO:0042158">
    <property type="term" value="P:lipoprotein biosynthetic process"/>
    <property type="evidence" value="ECO:0007669"/>
    <property type="project" value="UniProtKB-UniRule"/>
</dbReference>
<evidence type="ECO:0000256" key="1">
    <source>
        <dbReference type="ARBA" id="ARBA00007150"/>
    </source>
</evidence>
<proteinExistence type="inferred from homology"/>
<evidence type="ECO:0000256" key="3">
    <source>
        <dbReference type="ARBA" id="ARBA00022679"/>
    </source>
</evidence>
<evidence type="ECO:0000313" key="9">
    <source>
        <dbReference type="Proteomes" id="UP001081438"/>
    </source>
</evidence>
<feature type="transmembrane region" description="Helical" evidence="7">
    <location>
        <begin position="51"/>
        <end position="77"/>
    </location>
</feature>
<name>A0A9Q4D857_9STAP</name>